<keyword evidence="3" id="KW-1185">Reference proteome</keyword>
<evidence type="ECO:0008006" key="4">
    <source>
        <dbReference type="Google" id="ProtNLM"/>
    </source>
</evidence>
<feature type="chain" id="PRO_5046805501" description="Cytokine-like protein 1" evidence="1">
    <location>
        <begin position="20"/>
        <end position="88"/>
    </location>
</feature>
<dbReference type="InterPro" id="IPR029253">
    <property type="entry name" value="CYTL1"/>
</dbReference>
<dbReference type="PANTHER" id="PTHR15974">
    <property type="entry name" value="CYTOKINE-LIKE PROTEIN 1"/>
    <property type="match status" value="1"/>
</dbReference>
<comment type="caution">
    <text evidence="2">The sequence shown here is derived from an EMBL/GenBank/DDBJ whole genome shotgun (WGS) entry which is preliminary data.</text>
</comment>
<dbReference type="Pfam" id="PF15153">
    <property type="entry name" value="CYTL1"/>
    <property type="match status" value="1"/>
</dbReference>
<gene>
    <name evidence="2" type="ORF">SPARVUS_LOCUS3719278</name>
</gene>
<evidence type="ECO:0000313" key="3">
    <source>
        <dbReference type="Proteomes" id="UP001162483"/>
    </source>
</evidence>
<dbReference type="EMBL" id="CATNWA010006054">
    <property type="protein sequence ID" value="CAI9551312.1"/>
    <property type="molecule type" value="Genomic_DNA"/>
</dbReference>
<evidence type="ECO:0000256" key="1">
    <source>
        <dbReference type="SAM" id="SignalP"/>
    </source>
</evidence>
<accession>A0ABN9BVV3</accession>
<name>A0ABN9BVV3_9NEOB</name>
<proteinExistence type="predicted"/>
<feature type="signal peptide" evidence="1">
    <location>
        <begin position="1"/>
        <end position="19"/>
    </location>
</feature>
<protein>
    <recommendedName>
        <fullName evidence="4">Cytokine-like protein 1</fullName>
    </recommendedName>
</protein>
<reference evidence="2" key="1">
    <citation type="submission" date="2023-05" db="EMBL/GenBank/DDBJ databases">
        <authorList>
            <person name="Stuckert A."/>
        </authorList>
    </citation>
    <scope>NUCLEOTIDE SEQUENCE</scope>
</reference>
<sequence>MKLFLSFLALNILFLFTYSAPLMCYSRVVALGKEITESYKTLQKSLPAGPCMDSLPTLYLDIHNSCVMTKLRNFVTAPKCGRVPGVNF</sequence>
<organism evidence="2 3">
    <name type="scientific">Staurois parvus</name>
    <dbReference type="NCBI Taxonomy" id="386267"/>
    <lineage>
        <taxon>Eukaryota</taxon>
        <taxon>Metazoa</taxon>
        <taxon>Chordata</taxon>
        <taxon>Craniata</taxon>
        <taxon>Vertebrata</taxon>
        <taxon>Euteleostomi</taxon>
        <taxon>Amphibia</taxon>
        <taxon>Batrachia</taxon>
        <taxon>Anura</taxon>
        <taxon>Neobatrachia</taxon>
        <taxon>Ranoidea</taxon>
        <taxon>Ranidae</taxon>
        <taxon>Staurois</taxon>
    </lineage>
</organism>
<dbReference type="Proteomes" id="UP001162483">
    <property type="component" value="Unassembled WGS sequence"/>
</dbReference>
<dbReference type="PANTHER" id="PTHR15974:SF0">
    <property type="entry name" value="CYTOKINE-LIKE PROTEIN 1"/>
    <property type="match status" value="1"/>
</dbReference>
<keyword evidence="1" id="KW-0732">Signal</keyword>
<evidence type="ECO:0000313" key="2">
    <source>
        <dbReference type="EMBL" id="CAI9551312.1"/>
    </source>
</evidence>